<dbReference type="RefSeq" id="WP_379754797.1">
    <property type="nucleotide sequence ID" value="NZ_JBHSMR010000013.1"/>
</dbReference>
<gene>
    <name evidence="1" type="ORF">ACFPQ5_10775</name>
</gene>
<keyword evidence="2" id="KW-1185">Reference proteome</keyword>
<dbReference type="Proteomes" id="UP001596101">
    <property type="component" value="Unassembled WGS sequence"/>
</dbReference>
<dbReference type="EMBL" id="JBHSMR010000013">
    <property type="protein sequence ID" value="MFC5478676.1"/>
    <property type="molecule type" value="Genomic_DNA"/>
</dbReference>
<sequence>MSGREDSVTEVFRHELRDECSAVDVDDMNAPASGTDRYWNADEFFGIGDRFFIVEFKSHKFGLKSEDRKPSACALCGRLASNSKARALHDKGHFAAWGVKPRDGDLTCFAGIYRLLVCRLEVLASCEHVEGTFDDENVVDSAINLIRSTLNAENGLDEQQFTAYIRWLIEGDKGGGSAGFPIGIFAFSNARRVRGREFKNYEAFSEWAKNDPNVQNARSIKSNFPIR</sequence>
<protein>
    <recommendedName>
        <fullName evidence="3">Restriction endonuclease</fullName>
    </recommendedName>
</protein>
<evidence type="ECO:0000313" key="2">
    <source>
        <dbReference type="Proteomes" id="UP001596101"/>
    </source>
</evidence>
<evidence type="ECO:0008006" key="3">
    <source>
        <dbReference type="Google" id="ProtNLM"/>
    </source>
</evidence>
<name>A0ABW0MMD5_9BURK</name>
<reference evidence="2" key="1">
    <citation type="journal article" date="2019" name="Int. J. Syst. Evol. Microbiol.">
        <title>The Global Catalogue of Microorganisms (GCM) 10K type strain sequencing project: providing services to taxonomists for standard genome sequencing and annotation.</title>
        <authorList>
            <consortium name="The Broad Institute Genomics Platform"/>
            <consortium name="The Broad Institute Genome Sequencing Center for Infectious Disease"/>
            <person name="Wu L."/>
            <person name="Ma J."/>
        </authorList>
    </citation>
    <scope>NUCLEOTIDE SEQUENCE [LARGE SCALE GENOMIC DNA]</scope>
    <source>
        <strain evidence="2">CCUG 43111</strain>
    </source>
</reference>
<accession>A0ABW0MMD5</accession>
<proteinExistence type="predicted"/>
<evidence type="ECO:0000313" key="1">
    <source>
        <dbReference type="EMBL" id="MFC5478676.1"/>
    </source>
</evidence>
<comment type="caution">
    <text evidence="1">The sequence shown here is derived from an EMBL/GenBank/DDBJ whole genome shotgun (WGS) entry which is preliminary data.</text>
</comment>
<organism evidence="1 2">
    <name type="scientific">Massilia suwonensis</name>
    <dbReference type="NCBI Taxonomy" id="648895"/>
    <lineage>
        <taxon>Bacteria</taxon>
        <taxon>Pseudomonadati</taxon>
        <taxon>Pseudomonadota</taxon>
        <taxon>Betaproteobacteria</taxon>
        <taxon>Burkholderiales</taxon>
        <taxon>Oxalobacteraceae</taxon>
        <taxon>Telluria group</taxon>
        <taxon>Massilia</taxon>
    </lineage>
</organism>